<accession>A0A238XKC3</accession>
<protein>
    <recommendedName>
        <fullName evidence="2">Luciferase-like monooxygenase</fullName>
    </recommendedName>
</protein>
<proteinExistence type="predicted"/>
<keyword evidence="5" id="KW-1185">Reference proteome</keyword>
<evidence type="ECO:0000259" key="3">
    <source>
        <dbReference type="Pfam" id="PF00296"/>
    </source>
</evidence>
<dbReference type="Gene3D" id="3.20.20.30">
    <property type="entry name" value="Luciferase-like domain"/>
    <property type="match status" value="1"/>
</dbReference>
<evidence type="ECO:0000256" key="2">
    <source>
        <dbReference type="ARBA" id="ARBA00074555"/>
    </source>
</evidence>
<evidence type="ECO:0000313" key="5">
    <source>
        <dbReference type="Proteomes" id="UP000198310"/>
    </source>
</evidence>
<dbReference type="FunFam" id="3.20.20.30:FF:000002">
    <property type="entry name" value="LLM class flavin-dependent oxidoreductase"/>
    <property type="match status" value="1"/>
</dbReference>
<gene>
    <name evidence="4" type="ORF">SAMN06269173_104194</name>
</gene>
<dbReference type="InterPro" id="IPR011251">
    <property type="entry name" value="Luciferase-like_dom"/>
</dbReference>
<dbReference type="PANTHER" id="PTHR30137">
    <property type="entry name" value="LUCIFERASE-LIKE MONOOXYGENASE"/>
    <property type="match status" value="1"/>
</dbReference>
<dbReference type="GO" id="GO:0005829">
    <property type="term" value="C:cytosol"/>
    <property type="evidence" value="ECO:0007669"/>
    <property type="project" value="TreeGrafter"/>
</dbReference>
<dbReference type="Proteomes" id="UP000198310">
    <property type="component" value="Unassembled WGS sequence"/>
</dbReference>
<dbReference type="SUPFAM" id="SSF51679">
    <property type="entry name" value="Bacterial luciferase-like"/>
    <property type="match status" value="1"/>
</dbReference>
<reference evidence="5" key="1">
    <citation type="submission" date="2017-06" db="EMBL/GenBank/DDBJ databases">
        <authorList>
            <person name="Varghese N."/>
            <person name="Submissions S."/>
        </authorList>
    </citation>
    <scope>NUCLEOTIDE SEQUENCE [LARGE SCALE GENOMIC DNA]</scope>
    <source>
        <strain evidence="5">DSM 28041</strain>
    </source>
</reference>
<name>A0A238XKC3_9BACT</name>
<dbReference type="EMBL" id="FZNS01000004">
    <property type="protein sequence ID" value="SNR59466.1"/>
    <property type="molecule type" value="Genomic_DNA"/>
</dbReference>
<dbReference type="GO" id="GO:0016705">
    <property type="term" value="F:oxidoreductase activity, acting on paired donors, with incorporation or reduction of molecular oxygen"/>
    <property type="evidence" value="ECO:0007669"/>
    <property type="project" value="InterPro"/>
</dbReference>
<dbReference type="AlphaFoldDB" id="A0A238XKC3"/>
<dbReference type="InterPro" id="IPR050766">
    <property type="entry name" value="Bact_Lucif_Oxidored"/>
</dbReference>
<dbReference type="InterPro" id="IPR036661">
    <property type="entry name" value="Luciferase-like_sf"/>
</dbReference>
<dbReference type="NCBIfam" id="TIGR03558">
    <property type="entry name" value="oxido_grp_1"/>
    <property type="match status" value="1"/>
</dbReference>
<evidence type="ECO:0000313" key="4">
    <source>
        <dbReference type="EMBL" id="SNR59466.1"/>
    </source>
</evidence>
<dbReference type="PANTHER" id="PTHR30137:SF19">
    <property type="entry name" value="LUCIFERASE-LIKE MONOOXYGENASE"/>
    <property type="match status" value="1"/>
</dbReference>
<sequence>MEAIHPSAMETTSNLRVSVLDQSPVPVGRTPREALHHTIELARLADRLGFTRFWVSEHHNTNTLAGSAPEVLLARLGAETSRIRLGSGGVMLPHYSSLKVAENFRLLETLYPGRIDLGIGRAPGSDRITAHALNPHNTFSDEDFAEQLMDLRAYLRDEVVEDTIHAKVKAAPFTDTTPELWLLSSSGQSGLFAGHVGAAFSFAHFINPNSGPKLTQLYRDRFQPSPELAAPQANVAVFVVCADTAGRAQALADNLALQMLKLETGNYSPIDAVEKVDVSSLSADLLHRLAYHHQRIVSGTPDQVKEELTALAASYKVDEVVAVTITHDYDDRLRSYELLADAFQLSPTPGQNLPVFATAAV</sequence>
<comment type="similarity">
    <text evidence="1">To bacterial alkanal monooxygenase alpha and beta chains.</text>
</comment>
<evidence type="ECO:0000256" key="1">
    <source>
        <dbReference type="ARBA" id="ARBA00007789"/>
    </source>
</evidence>
<dbReference type="Pfam" id="PF00296">
    <property type="entry name" value="Bac_luciferase"/>
    <property type="match status" value="1"/>
</dbReference>
<feature type="domain" description="Luciferase-like" evidence="3">
    <location>
        <begin position="18"/>
        <end position="313"/>
    </location>
</feature>
<organism evidence="4 5">
    <name type="scientific">Hymenobacter mucosus</name>
    <dbReference type="NCBI Taxonomy" id="1411120"/>
    <lineage>
        <taxon>Bacteria</taxon>
        <taxon>Pseudomonadati</taxon>
        <taxon>Bacteroidota</taxon>
        <taxon>Cytophagia</taxon>
        <taxon>Cytophagales</taxon>
        <taxon>Hymenobacteraceae</taxon>
        <taxon>Hymenobacter</taxon>
    </lineage>
</organism>
<dbReference type="InterPro" id="IPR019949">
    <property type="entry name" value="CmoO-like"/>
</dbReference>